<comment type="caution">
    <text evidence="2">The sequence shown here is derived from an EMBL/GenBank/DDBJ whole genome shotgun (WGS) entry which is preliminary data.</text>
</comment>
<evidence type="ECO:0000313" key="3">
    <source>
        <dbReference type="Proteomes" id="UP000269134"/>
    </source>
</evidence>
<evidence type="ECO:0000313" key="2">
    <source>
        <dbReference type="EMBL" id="RMH96415.1"/>
    </source>
</evidence>
<dbReference type="Proteomes" id="UP000269134">
    <property type="component" value="Unassembled WGS sequence"/>
</dbReference>
<feature type="coiled-coil region" evidence="1">
    <location>
        <begin position="173"/>
        <end position="200"/>
    </location>
</feature>
<proteinExistence type="predicted"/>
<protein>
    <submittedName>
        <fullName evidence="2">Adenylosuccinate synthase</fullName>
    </submittedName>
</protein>
<reference evidence="2 3" key="1">
    <citation type="submission" date="2018-10" db="EMBL/GenBank/DDBJ databases">
        <title>Pseudomonas sp. GL14 genome.</title>
        <authorList>
            <person name="Peng J."/>
            <person name="Liu Z.-P."/>
        </authorList>
    </citation>
    <scope>NUCLEOTIDE SEQUENCE [LARGE SCALE GENOMIC DNA]</scope>
    <source>
        <strain evidence="2 3">GL14</strain>
    </source>
</reference>
<dbReference type="GeneID" id="84611336"/>
<dbReference type="RefSeq" id="WP_122079133.1">
    <property type="nucleotide sequence ID" value="NZ_RFFL01000026.1"/>
</dbReference>
<dbReference type="EMBL" id="RFFL01000026">
    <property type="protein sequence ID" value="RMH96415.1"/>
    <property type="molecule type" value="Genomic_DNA"/>
</dbReference>
<keyword evidence="3" id="KW-1185">Reference proteome</keyword>
<name>A0ABX9UTV0_9GAMM</name>
<evidence type="ECO:0000256" key="1">
    <source>
        <dbReference type="SAM" id="Coils"/>
    </source>
</evidence>
<sequence>MSLIPMTHNDLCLVAVKWLKRANSAGGPGCHVAVSECRSGWTGEIPDAIGFRAAGFDDGSTVVECKTSRADFLADRKKAHRSAGGLGNWRYFMAPAGLIKPDELPAGWGLLEVNSRGHVKVVAGLAAYYGTSYDTVREQTLTWRHEADRDREQFLLVKLLHRVGDVEVMNRNLKLAYGEQQRLAKRVNELNEQIRNERLDRYVRRSA</sequence>
<accession>A0ABX9UTV0</accession>
<organism evidence="2 3">
    <name type="scientific">Stutzerimonas nitrititolerans</name>
    <dbReference type="NCBI Taxonomy" id="2482751"/>
    <lineage>
        <taxon>Bacteria</taxon>
        <taxon>Pseudomonadati</taxon>
        <taxon>Pseudomonadota</taxon>
        <taxon>Gammaproteobacteria</taxon>
        <taxon>Pseudomonadales</taxon>
        <taxon>Pseudomonadaceae</taxon>
        <taxon>Stutzerimonas</taxon>
    </lineage>
</organism>
<keyword evidence="1" id="KW-0175">Coiled coil</keyword>
<gene>
    <name evidence="2" type="ORF">EA795_20090</name>
</gene>